<dbReference type="PROSITE" id="PS51257">
    <property type="entry name" value="PROKAR_LIPOPROTEIN"/>
    <property type="match status" value="1"/>
</dbReference>
<protein>
    <recommendedName>
        <fullName evidence="4">Lipoprotein</fullName>
    </recommendedName>
</protein>
<gene>
    <name evidence="2" type="ORF">PtoMrB4_19090</name>
</gene>
<dbReference type="RefSeq" id="WP_044401731.1">
    <property type="nucleotide sequence ID" value="NZ_AP022642.1"/>
</dbReference>
<dbReference type="InterPro" id="IPR049346">
    <property type="entry name" value="Tsi1-like_sf"/>
</dbReference>
<evidence type="ECO:0008006" key="4">
    <source>
        <dbReference type="Google" id="ProtNLM"/>
    </source>
</evidence>
<dbReference type="Gene3D" id="2.40.128.650">
    <property type="match status" value="1"/>
</dbReference>
<organism evidence="2 3">
    <name type="scientific">Metapseudomonas otitidis</name>
    <dbReference type="NCBI Taxonomy" id="319939"/>
    <lineage>
        <taxon>Bacteria</taxon>
        <taxon>Pseudomonadati</taxon>
        <taxon>Pseudomonadota</taxon>
        <taxon>Gammaproteobacteria</taxon>
        <taxon>Pseudomonadales</taxon>
        <taxon>Pseudomonadaceae</taxon>
        <taxon>Metapseudomonas</taxon>
    </lineage>
</organism>
<sequence>MKALAGGLAALFLCACTQAADCGFAPLPLSASAAAPNVFVGKGQHLEVSFTNENPEIKEPDAFPEPPVVLRDTASGKGCNIEDGGIWAREPLYLSRDEKRLVTFEYSGSNSELVAYDTATCKAVHRLDVSGKRAAVVGEQLVLGSQCDGDSLGSCKKQARQPVQPFCKP</sequence>
<proteinExistence type="predicted"/>
<keyword evidence="1" id="KW-0732">Signal</keyword>
<feature type="signal peptide" evidence="1">
    <location>
        <begin position="1"/>
        <end position="19"/>
    </location>
</feature>
<evidence type="ECO:0000256" key="1">
    <source>
        <dbReference type="SAM" id="SignalP"/>
    </source>
</evidence>
<evidence type="ECO:0000313" key="3">
    <source>
        <dbReference type="Proteomes" id="UP000501237"/>
    </source>
</evidence>
<name>A0A679GFQ8_9GAMM</name>
<evidence type="ECO:0000313" key="2">
    <source>
        <dbReference type="EMBL" id="BCA27932.1"/>
    </source>
</evidence>
<dbReference type="Pfam" id="PF21565">
    <property type="entry name" value="Tsi1"/>
    <property type="match status" value="1"/>
</dbReference>
<dbReference type="AlphaFoldDB" id="A0A679GFQ8"/>
<feature type="chain" id="PRO_5025468009" description="Lipoprotein" evidence="1">
    <location>
        <begin position="20"/>
        <end position="169"/>
    </location>
</feature>
<dbReference type="KEGG" id="poj:PtoMrB4_19090"/>
<accession>A0A679GFQ8</accession>
<dbReference type="EMBL" id="AP022642">
    <property type="protein sequence ID" value="BCA27932.1"/>
    <property type="molecule type" value="Genomic_DNA"/>
</dbReference>
<reference evidence="2 3" key="1">
    <citation type="journal article" date="2020" name="Microbiol. Resour. Announc.">
        <title>Complete genome sequence of Pseudomonas otitidis strain MrB4, isolated from Lake Biwa in Japan.</title>
        <authorList>
            <person name="Miyazaki K."/>
            <person name="Hase E."/>
            <person name="Maruya T."/>
        </authorList>
    </citation>
    <scope>NUCLEOTIDE SEQUENCE [LARGE SCALE GENOMIC DNA]</scope>
    <source>
        <strain evidence="2 3">MrB4</strain>
    </source>
</reference>
<dbReference type="Proteomes" id="UP000501237">
    <property type="component" value="Chromosome"/>
</dbReference>
<dbReference type="GeneID" id="57397123"/>
<dbReference type="InterPro" id="IPR049345">
    <property type="entry name" value="Tsi1"/>
</dbReference>